<proteinExistence type="predicted"/>
<feature type="domain" description="Reductase C-terminal" evidence="6">
    <location>
        <begin position="319"/>
        <end position="406"/>
    </location>
</feature>
<evidence type="ECO:0000259" key="5">
    <source>
        <dbReference type="Pfam" id="PF07992"/>
    </source>
</evidence>
<dbReference type="InterPro" id="IPR050446">
    <property type="entry name" value="FAD-oxidoreductase/Apoptosis"/>
</dbReference>
<dbReference type="InterPro" id="IPR036188">
    <property type="entry name" value="FAD/NAD-bd_sf"/>
</dbReference>
<dbReference type="KEGG" id="jte:ASJ30_16020"/>
<dbReference type="Gene3D" id="3.30.390.30">
    <property type="match status" value="1"/>
</dbReference>
<dbReference type="PANTHER" id="PTHR43557">
    <property type="entry name" value="APOPTOSIS-INDUCING FACTOR 1"/>
    <property type="match status" value="1"/>
</dbReference>
<dbReference type="SUPFAM" id="SSF55424">
    <property type="entry name" value="FAD/NAD-linked reductases, dimerisation (C-terminal) domain"/>
    <property type="match status" value="1"/>
</dbReference>
<dbReference type="Pfam" id="PF07992">
    <property type="entry name" value="Pyr_redox_2"/>
    <property type="match status" value="1"/>
</dbReference>
<keyword evidence="2" id="KW-0285">Flavoprotein</keyword>
<name>A0A1L3MKM9_9MICO</name>
<evidence type="ECO:0000256" key="3">
    <source>
        <dbReference type="ARBA" id="ARBA00022827"/>
    </source>
</evidence>
<evidence type="ECO:0000256" key="1">
    <source>
        <dbReference type="ARBA" id="ARBA00001974"/>
    </source>
</evidence>
<evidence type="ECO:0000256" key="4">
    <source>
        <dbReference type="ARBA" id="ARBA00023002"/>
    </source>
</evidence>
<keyword evidence="3" id="KW-0274">FAD</keyword>
<keyword evidence="4" id="KW-0560">Oxidoreductase</keyword>
<reference evidence="7 8" key="1">
    <citation type="submission" date="2015-11" db="EMBL/GenBank/DDBJ databases">
        <authorList>
            <person name="Zhang Y."/>
            <person name="Guo Z."/>
        </authorList>
    </citation>
    <scope>NUCLEOTIDE SEQUENCE [LARGE SCALE GENOMIC DNA]</scope>
    <source>
        <strain evidence="7 8">YFY001</strain>
    </source>
</reference>
<dbReference type="SUPFAM" id="SSF51905">
    <property type="entry name" value="FAD/NAD(P)-binding domain"/>
    <property type="match status" value="2"/>
</dbReference>
<evidence type="ECO:0000313" key="7">
    <source>
        <dbReference type="EMBL" id="APH02856.1"/>
    </source>
</evidence>
<dbReference type="PRINTS" id="PR00469">
    <property type="entry name" value="PNDRDTASEII"/>
</dbReference>
<dbReference type="InterPro" id="IPR028202">
    <property type="entry name" value="Reductase_C"/>
</dbReference>
<sequence length="407" mass="42777">MSESTRGPEQVVVVGAGECGTRAAMALRERGFTGEITLLGREEVIAYERPPLSKAALAADDPELVHPWTEEALAEAGISLRLGVEVTAIDREGRTVETTDGPVPYDRLVLATGAGPRRLGLDHVHYLRTHADAATLRDLVRRGGRLLVVGAGFIGLEIAAGARERGMEVVVVEAADRALARMVPSVVADRVVALHAEHGVTVRTGTTVTSVERHAEGLRAALSTGEGLEVDAVVAGVGAAPHTEIASAAGLLVEDGIVVDEQLRTSDPRIWAAGDCAAFPDARSGHRVRVESWRSAHDQAVTVAASMTGGQEPHVAVPWFWSDQYDQMLQTAGLPTTAVTEVVRERADGSLIHFGLDAGGRLVAATSLGRGPVVAKDIRVAEQLIATRATPDPAALADPGVALRSLR</sequence>
<protein>
    <recommendedName>
        <fullName evidence="9">3-phenylpropionate/trans-cinnamate dioxygenase ferredoxin reductase subunit</fullName>
    </recommendedName>
</protein>
<dbReference type="Proteomes" id="UP000182938">
    <property type="component" value="Chromosome"/>
</dbReference>
<dbReference type="Pfam" id="PF14759">
    <property type="entry name" value="Reductase_C"/>
    <property type="match status" value="1"/>
</dbReference>
<dbReference type="AlphaFoldDB" id="A0A1L3MKM9"/>
<organism evidence="7 8">
    <name type="scientific">Janibacter indicus</name>
    <dbReference type="NCBI Taxonomy" id="857417"/>
    <lineage>
        <taxon>Bacteria</taxon>
        <taxon>Bacillati</taxon>
        <taxon>Actinomycetota</taxon>
        <taxon>Actinomycetes</taxon>
        <taxon>Micrococcales</taxon>
        <taxon>Intrasporangiaceae</taxon>
        <taxon>Janibacter</taxon>
    </lineage>
</organism>
<evidence type="ECO:0000313" key="8">
    <source>
        <dbReference type="Proteomes" id="UP000182938"/>
    </source>
</evidence>
<dbReference type="PANTHER" id="PTHR43557:SF2">
    <property type="entry name" value="RIESKE DOMAIN-CONTAINING PROTEIN-RELATED"/>
    <property type="match status" value="1"/>
</dbReference>
<dbReference type="InterPro" id="IPR023753">
    <property type="entry name" value="FAD/NAD-binding_dom"/>
</dbReference>
<dbReference type="InterPro" id="IPR016156">
    <property type="entry name" value="FAD/NAD-linked_Rdtase_dimer_sf"/>
</dbReference>
<evidence type="ECO:0000259" key="6">
    <source>
        <dbReference type="Pfam" id="PF14759"/>
    </source>
</evidence>
<dbReference type="GO" id="GO:0005737">
    <property type="term" value="C:cytoplasm"/>
    <property type="evidence" value="ECO:0007669"/>
    <property type="project" value="TreeGrafter"/>
</dbReference>
<evidence type="ECO:0008006" key="9">
    <source>
        <dbReference type="Google" id="ProtNLM"/>
    </source>
</evidence>
<dbReference type="Gene3D" id="3.50.50.60">
    <property type="entry name" value="FAD/NAD(P)-binding domain"/>
    <property type="match status" value="2"/>
</dbReference>
<keyword evidence="8" id="KW-1185">Reference proteome</keyword>
<accession>A0A1L3MKM9</accession>
<comment type="cofactor">
    <cofactor evidence="1">
        <name>FAD</name>
        <dbReference type="ChEBI" id="CHEBI:57692"/>
    </cofactor>
</comment>
<dbReference type="EMBL" id="CP013290">
    <property type="protein sequence ID" value="APH02856.1"/>
    <property type="molecule type" value="Genomic_DNA"/>
</dbReference>
<dbReference type="PRINTS" id="PR00368">
    <property type="entry name" value="FADPNR"/>
</dbReference>
<dbReference type="GO" id="GO:0016651">
    <property type="term" value="F:oxidoreductase activity, acting on NAD(P)H"/>
    <property type="evidence" value="ECO:0007669"/>
    <property type="project" value="TreeGrafter"/>
</dbReference>
<gene>
    <name evidence="7" type="ORF">ASJ30_16020</name>
</gene>
<evidence type="ECO:0000256" key="2">
    <source>
        <dbReference type="ARBA" id="ARBA00022630"/>
    </source>
</evidence>
<feature type="domain" description="FAD/NAD(P)-binding" evidence="5">
    <location>
        <begin position="10"/>
        <end position="300"/>
    </location>
</feature>